<proteinExistence type="predicted"/>
<comment type="caution">
    <text evidence="1">The sequence shown here is derived from an EMBL/GenBank/DDBJ whole genome shotgun (WGS) entry which is preliminary data.</text>
</comment>
<evidence type="ECO:0000313" key="1">
    <source>
        <dbReference type="EMBL" id="KAJ8348824.1"/>
    </source>
</evidence>
<sequence length="124" mass="14719">MTPGQRTKTSWWTMKWCQHELAKEEFVAMKMFISRMFKDKNYQSLWELMMTREQYCLEYKDRGFSSQKRIKSDVRASLHTDTVEDLIRISVEGPSLEDFDARECGKLDHPRAKGYKATLQVLDV</sequence>
<protein>
    <submittedName>
        <fullName evidence="1">Uncharacterized protein</fullName>
    </submittedName>
</protein>
<dbReference type="AlphaFoldDB" id="A0A9Q1IQW3"/>
<dbReference type="Proteomes" id="UP001152622">
    <property type="component" value="Chromosome 10"/>
</dbReference>
<name>A0A9Q1IQW3_SYNKA</name>
<reference evidence="1" key="1">
    <citation type="journal article" date="2023" name="Science">
        <title>Genome structures resolve the early diversification of teleost fishes.</title>
        <authorList>
            <person name="Parey E."/>
            <person name="Louis A."/>
            <person name="Montfort J."/>
            <person name="Bouchez O."/>
            <person name="Roques C."/>
            <person name="Iampietro C."/>
            <person name="Lluch J."/>
            <person name="Castinel A."/>
            <person name="Donnadieu C."/>
            <person name="Desvignes T."/>
            <person name="Floi Bucao C."/>
            <person name="Jouanno E."/>
            <person name="Wen M."/>
            <person name="Mejri S."/>
            <person name="Dirks R."/>
            <person name="Jansen H."/>
            <person name="Henkel C."/>
            <person name="Chen W.J."/>
            <person name="Zahm M."/>
            <person name="Cabau C."/>
            <person name="Klopp C."/>
            <person name="Thompson A.W."/>
            <person name="Robinson-Rechavi M."/>
            <person name="Braasch I."/>
            <person name="Lecointre G."/>
            <person name="Bobe J."/>
            <person name="Postlethwait J.H."/>
            <person name="Berthelot C."/>
            <person name="Roest Crollius H."/>
            <person name="Guiguen Y."/>
        </authorList>
    </citation>
    <scope>NUCLEOTIDE SEQUENCE</scope>
    <source>
        <strain evidence="1">WJC10195</strain>
    </source>
</reference>
<dbReference type="EMBL" id="JAINUF010000010">
    <property type="protein sequence ID" value="KAJ8348824.1"/>
    <property type="molecule type" value="Genomic_DNA"/>
</dbReference>
<gene>
    <name evidence="1" type="ORF">SKAU_G00274130</name>
</gene>
<organism evidence="1 2">
    <name type="scientific">Synaphobranchus kaupii</name>
    <name type="common">Kaup's arrowtooth eel</name>
    <dbReference type="NCBI Taxonomy" id="118154"/>
    <lineage>
        <taxon>Eukaryota</taxon>
        <taxon>Metazoa</taxon>
        <taxon>Chordata</taxon>
        <taxon>Craniata</taxon>
        <taxon>Vertebrata</taxon>
        <taxon>Euteleostomi</taxon>
        <taxon>Actinopterygii</taxon>
        <taxon>Neopterygii</taxon>
        <taxon>Teleostei</taxon>
        <taxon>Anguilliformes</taxon>
        <taxon>Synaphobranchidae</taxon>
        <taxon>Synaphobranchus</taxon>
    </lineage>
</organism>
<keyword evidence="2" id="KW-1185">Reference proteome</keyword>
<evidence type="ECO:0000313" key="2">
    <source>
        <dbReference type="Proteomes" id="UP001152622"/>
    </source>
</evidence>
<accession>A0A9Q1IQW3</accession>
<dbReference type="OrthoDB" id="8918066at2759"/>